<name>A0A2N7KF14_9VIBR</name>
<proteinExistence type="predicted"/>
<dbReference type="AlphaFoldDB" id="A0A2N7KF14"/>
<evidence type="ECO:0000313" key="1">
    <source>
        <dbReference type="EMBL" id="PMM74305.1"/>
    </source>
</evidence>
<reference evidence="2" key="1">
    <citation type="submission" date="2016-07" db="EMBL/GenBank/DDBJ databases">
        <title>Nontailed viruses are major unrecognized killers of bacteria in the ocean.</title>
        <authorList>
            <person name="Kauffman K."/>
            <person name="Hussain F."/>
            <person name="Yang J."/>
            <person name="Arevalo P."/>
            <person name="Brown J."/>
            <person name="Cutler M."/>
            <person name="Kelly L."/>
            <person name="Polz M.F."/>
        </authorList>
    </citation>
    <scope>NUCLEOTIDE SEQUENCE [LARGE SCALE GENOMIC DNA]</scope>
    <source>
        <strain evidence="2">10N.261.46.F8</strain>
    </source>
</reference>
<dbReference type="Proteomes" id="UP000235406">
    <property type="component" value="Unassembled WGS sequence"/>
</dbReference>
<sequence>MTVPIEFPTCEKPELSARLCKRYAKEISTLMGRCFEITMTTAHDVFFDFSAHVQLITIAVHTDGYRSEGDNQVDLESYIQAGKHHDKQITKWFKDTNKYLDELTQ</sequence>
<dbReference type="EMBL" id="MCZK01000060">
    <property type="protein sequence ID" value="PMM74305.1"/>
    <property type="molecule type" value="Genomic_DNA"/>
</dbReference>
<protein>
    <submittedName>
        <fullName evidence="1">Uncharacterized protein</fullName>
    </submittedName>
</protein>
<dbReference type="RefSeq" id="WP_102434378.1">
    <property type="nucleotide sequence ID" value="NZ_CAWNVI010000060.1"/>
</dbReference>
<accession>A0A2N7KF14</accession>
<evidence type="ECO:0000313" key="2">
    <source>
        <dbReference type="Proteomes" id="UP000235406"/>
    </source>
</evidence>
<comment type="caution">
    <text evidence="1">The sequence shown here is derived from an EMBL/GenBank/DDBJ whole genome shotgun (WGS) entry which is preliminary data.</text>
</comment>
<organism evidence="1 2">
    <name type="scientific">Vibrio lentus</name>
    <dbReference type="NCBI Taxonomy" id="136468"/>
    <lineage>
        <taxon>Bacteria</taxon>
        <taxon>Pseudomonadati</taxon>
        <taxon>Pseudomonadota</taxon>
        <taxon>Gammaproteobacteria</taxon>
        <taxon>Vibrionales</taxon>
        <taxon>Vibrionaceae</taxon>
        <taxon>Vibrio</taxon>
    </lineage>
</organism>
<gene>
    <name evidence="1" type="ORF">BCT49_24260</name>
</gene>